<evidence type="ECO:0000259" key="14">
    <source>
        <dbReference type="PROSITE" id="PS50157"/>
    </source>
</evidence>
<feature type="domain" description="C2H2-type" evidence="14">
    <location>
        <begin position="402"/>
        <end position="429"/>
    </location>
</feature>
<dbReference type="InterPro" id="IPR036236">
    <property type="entry name" value="Znf_C2H2_sf"/>
</dbReference>
<dbReference type="Proteomes" id="UP000261360">
    <property type="component" value="Unplaced"/>
</dbReference>
<feature type="domain" description="C2H2-type" evidence="14">
    <location>
        <begin position="1036"/>
        <end position="1063"/>
    </location>
</feature>
<dbReference type="PANTHER" id="PTHR24396:SF21">
    <property type="entry name" value="ZINC FINGER PROTEIN 236"/>
    <property type="match status" value="1"/>
</dbReference>
<evidence type="ECO:0000256" key="4">
    <source>
        <dbReference type="ARBA" id="ARBA00022723"/>
    </source>
</evidence>
<feature type="domain" description="C2H2-type" evidence="14">
    <location>
        <begin position="205"/>
        <end position="233"/>
    </location>
</feature>
<dbReference type="FunFam" id="3.30.160.60:FF:000446">
    <property type="entry name" value="Zinc finger protein"/>
    <property type="match status" value="1"/>
</dbReference>
<dbReference type="PROSITE" id="PS50157">
    <property type="entry name" value="ZINC_FINGER_C2H2_2"/>
    <property type="match status" value="26"/>
</dbReference>
<keyword evidence="6 12" id="KW-0863">Zinc-finger</keyword>
<feature type="domain" description="C2H2-type" evidence="14">
    <location>
        <begin position="518"/>
        <end position="545"/>
    </location>
</feature>
<evidence type="ECO:0000256" key="2">
    <source>
        <dbReference type="ARBA" id="ARBA00004123"/>
    </source>
</evidence>
<dbReference type="FunFam" id="3.30.160.60:FF:001071">
    <property type="entry name" value="zinc finger protein 236"/>
    <property type="match status" value="1"/>
</dbReference>
<organism evidence="15 16">
    <name type="scientific">Seriola lalandi dorsalis</name>
    <dbReference type="NCBI Taxonomy" id="1841481"/>
    <lineage>
        <taxon>Eukaryota</taxon>
        <taxon>Metazoa</taxon>
        <taxon>Chordata</taxon>
        <taxon>Craniata</taxon>
        <taxon>Vertebrata</taxon>
        <taxon>Euteleostomi</taxon>
        <taxon>Actinopterygii</taxon>
        <taxon>Neopterygii</taxon>
        <taxon>Teleostei</taxon>
        <taxon>Neoteleostei</taxon>
        <taxon>Acanthomorphata</taxon>
        <taxon>Carangaria</taxon>
        <taxon>Carangiformes</taxon>
        <taxon>Carangidae</taxon>
        <taxon>Seriola</taxon>
    </lineage>
</organism>
<dbReference type="GO" id="GO:0008270">
    <property type="term" value="F:zinc ion binding"/>
    <property type="evidence" value="ECO:0007669"/>
    <property type="project" value="UniProtKB-KW"/>
</dbReference>
<feature type="domain" description="C2H2-type" evidence="14">
    <location>
        <begin position="21"/>
        <end position="48"/>
    </location>
</feature>
<feature type="domain" description="C2H2-type" evidence="14">
    <location>
        <begin position="1551"/>
        <end position="1578"/>
    </location>
</feature>
<feature type="domain" description="C2H2-type" evidence="14">
    <location>
        <begin position="430"/>
        <end position="452"/>
    </location>
</feature>
<dbReference type="Ensembl" id="ENSSLDT00000016792.1">
    <property type="protein sequence ID" value="ENSSLDP00000016196.1"/>
    <property type="gene ID" value="ENSSLDG00000012821.1"/>
</dbReference>
<comment type="similarity">
    <text evidence="3">Belongs to the krueppel C2H2-type zinc-finger protein family.</text>
</comment>
<evidence type="ECO:0000256" key="3">
    <source>
        <dbReference type="ARBA" id="ARBA00006991"/>
    </source>
</evidence>
<feature type="domain" description="C2H2-type" evidence="14">
    <location>
        <begin position="76"/>
        <end position="103"/>
    </location>
</feature>
<feature type="domain" description="C2H2-type" evidence="14">
    <location>
        <begin position="374"/>
        <end position="401"/>
    </location>
</feature>
<dbReference type="STRING" id="1841481.ENSSLDP00000016196"/>
<evidence type="ECO:0000256" key="11">
    <source>
        <dbReference type="ARBA" id="ARBA00023242"/>
    </source>
</evidence>
<feature type="domain" description="C2H2-type" evidence="14">
    <location>
        <begin position="1008"/>
        <end position="1035"/>
    </location>
</feature>
<keyword evidence="9" id="KW-0238">DNA-binding</keyword>
<dbReference type="PROSITE" id="PS00028">
    <property type="entry name" value="ZINC_FINGER_C2H2_1"/>
    <property type="match status" value="27"/>
</dbReference>
<dbReference type="SMART" id="SM00355">
    <property type="entry name" value="ZnF_C2H2"/>
    <property type="match status" value="28"/>
</dbReference>
<feature type="domain" description="C2H2-type" evidence="14">
    <location>
        <begin position="177"/>
        <end position="204"/>
    </location>
</feature>
<evidence type="ECO:0000256" key="1">
    <source>
        <dbReference type="ARBA" id="ARBA00003767"/>
    </source>
</evidence>
<dbReference type="GO" id="GO:0000981">
    <property type="term" value="F:DNA-binding transcription factor activity, RNA polymerase II-specific"/>
    <property type="evidence" value="ECO:0007669"/>
    <property type="project" value="TreeGrafter"/>
</dbReference>
<keyword evidence="11" id="KW-0539">Nucleus</keyword>
<feature type="domain" description="C2H2-type" evidence="14">
    <location>
        <begin position="815"/>
        <end position="842"/>
    </location>
</feature>
<dbReference type="FunFam" id="3.30.160.60:FF:000385">
    <property type="entry name" value="Zinc finger protein 236 variant"/>
    <property type="match status" value="1"/>
</dbReference>
<dbReference type="FunFam" id="3.30.160.60:FF:001115">
    <property type="entry name" value="Zinc finger protein 236"/>
    <property type="match status" value="1"/>
</dbReference>
<feature type="domain" description="C2H2-type" evidence="14">
    <location>
        <begin position="869"/>
        <end position="897"/>
    </location>
</feature>
<keyword evidence="16" id="KW-1185">Reference proteome</keyword>
<dbReference type="InterPro" id="IPR013087">
    <property type="entry name" value="Znf_C2H2_type"/>
</dbReference>
<feature type="domain" description="C2H2-type" evidence="14">
    <location>
        <begin position="1487"/>
        <end position="1509"/>
    </location>
</feature>
<dbReference type="Gene3D" id="3.30.160.60">
    <property type="entry name" value="Classic Zinc Finger"/>
    <property type="match status" value="25"/>
</dbReference>
<dbReference type="PANTHER" id="PTHR24396">
    <property type="entry name" value="ZINC FINGER PROTEIN"/>
    <property type="match status" value="1"/>
</dbReference>
<keyword evidence="7" id="KW-0862">Zinc</keyword>
<dbReference type="FunFam" id="3.30.160.60:FF:001818">
    <property type="entry name" value="GDNF-inducible zinc finger protein 1 isoform X1"/>
    <property type="match status" value="1"/>
</dbReference>
<accession>A0A3B4XIY3</accession>
<evidence type="ECO:0000256" key="5">
    <source>
        <dbReference type="ARBA" id="ARBA00022737"/>
    </source>
</evidence>
<dbReference type="FunFam" id="3.30.160.60:FF:000376">
    <property type="entry name" value="Zinc finger protein 236"/>
    <property type="match status" value="2"/>
</dbReference>
<feature type="domain" description="C2H2-type" evidence="14">
    <location>
        <begin position="149"/>
        <end position="176"/>
    </location>
</feature>
<evidence type="ECO:0000256" key="9">
    <source>
        <dbReference type="ARBA" id="ARBA00023125"/>
    </source>
</evidence>
<evidence type="ECO:0000313" key="15">
    <source>
        <dbReference type="Ensembl" id="ENSSLDP00000016196.1"/>
    </source>
</evidence>
<keyword evidence="10" id="KW-0804">Transcription</keyword>
<comment type="function">
    <text evidence="1">May be involved in transcriptional regulation.</text>
</comment>
<dbReference type="GO" id="GO:0005634">
    <property type="term" value="C:nucleus"/>
    <property type="evidence" value="ECO:0007669"/>
    <property type="project" value="UniProtKB-SubCell"/>
</dbReference>
<feature type="domain" description="C2H2-type" evidence="14">
    <location>
        <begin position="787"/>
        <end position="814"/>
    </location>
</feature>
<evidence type="ECO:0000256" key="7">
    <source>
        <dbReference type="ARBA" id="ARBA00022833"/>
    </source>
</evidence>
<evidence type="ECO:0000256" key="10">
    <source>
        <dbReference type="ARBA" id="ARBA00023163"/>
    </source>
</evidence>
<proteinExistence type="inferred from homology"/>
<feature type="domain" description="C2H2-type" evidence="14">
    <location>
        <begin position="108"/>
        <end position="135"/>
    </location>
</feature>
<dbReference type="FunFam" id="3.30.160.60:FF:000264">
    <property type="entry name" value="Zinc finger protein 236"/>
    <property type="match status" value="2"/>
</dbReference>
<dbReference type="Pfam" id="PF00096">
    <property type="entry name" value="zf-C2H2"/>
    <property type="match status" value="21"/>
</dbReference>
<feature type="domain" description="C2H2-type" evidence="14">
    <location>
        <begin position="843"/>
        <end position="865"/>
    </location>
</feature>
<feature type="domain" description="C2H2-type" evidence="14">
    <location>
        <begin position="602"/>
        <end position="624"/>
    </location>
</feature>
<feature type="domain" description="C2H2-type" evidence="14">
    <location>
        <begin position="1523"/>
        <end position="1550"/>
    </location>
</feature>
<name>A0A3B4XIY3_SERLL</name>
<dbReference type="FunFam" id="3.30.160.60:FF:000226">
    <property type="entry name" value="Zinc finger protein 236 variant"/>
    <property type="match status" value="2"/>
</dbReference>
<feature type="compositionally biased region" description="Gly residues" evidence="13">
    <location>
        <begin position="234"/>
        <end position="244"/>
    </location>
</feature>
<dbReference type="FunFam" id="3.30.160.60:FF:001093">
    <property type="entry name" value="Zinc finger protein 236"/>
    <property type="match status" value="1"/>
</dbReference>
<keyword evidence="4" id="KW-0479">Metal-binding</keyword>
<dbReference type="FunFam" id="3.30.160.60:FF:000481">
    <property type="entry name" value="zinc finger protein 236"/>
    <property type="match status" value="1"/>
</dbReference>
<feature type="domain" description="C2H2-type" evidence="14">
    <location>
        <begin position="574"/>
        <end position="601"/>
    </location>
</feature>
<reference evidence="15" key="2">
    <citation type="submission" date="2025-09" db="UniProtKB">
        <authorList>
            <consortium name="Ensembl"/>
        </authorList>
    </citation>
    <scope>IDENTIFICATION</scope>
</reference>
<evidence type="ECO:0000256" key="6">
    <source>
        <dbReference type="ARBA" id="ARBA00022771"/>
    </source>
</evidence>
<dbReference type="GO" id="GO:0000978">
    <property type="term" value="F:RNA polymerase II cis-regulatory region sequence-specific DNA binding"/>
    <property type="evidence" value="ECO:0007669"/>
    <property type="project" value="TreeGrafter"/>
</dbReference>
<evidence type="ECO:0000256" key="12">
    <source>
        <dbReference type="PROSITE-ProRule" id="PRU00042"/>
    </source>
</evidence>
<keyword evidence="8" id="KW-0805">Transcription regulation</keyword>
<dbReference type="FunFam" id="3.30.160.60:FF:000301">
    <property type="entry name" value="Zinc finger protein 236"/>
    <property type="match status" value="2"/>
</dbReference>
<feature type="region of interest" description="Disordered" evidence="13">
    <location>
        <begin position="223"/>
        <end position="244"/>
    </location>
</feature>
<dbReference type="InterPro" id="IPR051643">
    <property type="entry name" value="Transcr_Reg_ZincFinger"/>
</dbReference>
<dbReference type="FunFam" id="3.30.160.60:FF:000573">
    <property type="entry name" value="Putative zinc finger protein 236"/>
    <property type="match status" value="2"/>
</dbReference>
<dbReference type="FunFam" id="3.30.160.60:FF:001119">
    <property type="entry name" value="zinc finger protein 408"/>
    <property type="match status" value="1"/>
</dbReference>
<feature type="domain" description="C2H2-type" evidence="14">
    <location>
        <begin position="980"/>
        <end position="1007"/>
    </location>
</feature>
<keyword evidence="5" id="KW-0677">Repeat</keyword>
<dbReference type="GeneTree" id="ENSGT00940000156787"/>
<feature type="domain" description="C2H2-type" evidence="14">
    <location>
        <begin position="546"/>
        <end position="573"/>
    </location>
</feature>
<feature type="domain" description="C2H2-type" evidence="14">
    <location>
        <begin position="1579"/>
        <end position="1602"/>
    </location>
</feature>
<evidence type="ECO:0000313" key="16">
    <source>
        <dbReference type="Proteomes" id="UP000261360"/>
    </source>
</evidence>
<evidence type="ECO:0000256" key="8">
    <source>
        <dbReference type="ARBA" id="ARBA00023015"/>
    </source>
</evidence>
<feature type="domain" description="C2H2-type" evidence="14">
    <location>
        <begin position="346"/>
        <end position="373"/>
    </location>
</feature>
<evidence type="ECO:0000256" key="13">
    <source>
        <dbReference type="SAM" id="MobiDB-lite"/>
    </source>
</evidence>
<dbReference type="FunFam" id="3.30.160.60:FF:000753">
    <property type="entry name" value="zinc finger protein 236 isoform X2"/>
    <property type="match status" value="1"/>
</dbReference>
<feature type="domain" description="C2H2-type" evidence="14">
    <location>
        <begin position="48"/>
        <end position="75"/>
    </location>
</feature>
<dbReference type="FunFam" id="3.30.160.60:FF:000308">
    <property type="entry name" value="zinc finger protein 236 isoform X1"/>
    <property type="match status" value="1"/>
</dbReference>
<sequence>FTTESQLQKHLREHEVNDKPHRCDLCPQTFNVEFNLTLHKSTHTTSDFTCPVCNKKFSRIASLKSHIMLHEKEENLICAECGDEFVLQSQLSLHLEEHRKELSGIKVYTCKTCEKEFKTSSHLKEHTKSHVKMSSRNYKKNIDRSGFTNSCHHCGKAFKKPSQLVRHIRIHTGERPYKCTHCGKAFNQKVVLQTHMVRHTGEKPHLCMFCPASFSQKGNLHSHVQRVHSETTGQGPGGSEGGEGVTDVIQQLLELSEQVSGETAQPQPPEPAIVMETAINQDILQQIYHFLNVIKKNNHLFSKKTNENSFELQHHSTDTSNGQVLHFCLLFFLPGSIREENGVRWHGCPYCSKEFKKPSDLVRHIRIHTHEKPFKCKQCFRAFAVKSTLTAHMKTHTGIKAFECQCCLKCFSTSGSMKVHMRLHTGVRPFPCPHCDKIFRTSGHRKTHIASHFKSLQQKKHKFPRKTNKAKVSKSNLPLPDIPLQEPILITDFGLIPSQNPRLAFQQYLEVVGNDRPYKCQFCSKAYKKSSHLKQHVRSHTGERPYKCVQCSRGFASSGVLKAHIRTHSGLKAYKCLMCDTTFTTSGSLRRHMTTHSDLRPYMCPYCQKTFKSSPNCRKHMKTHRFVLWRCQLQPQSTEDPLGAGAVAHDMQVEIEGDSLQQPPVTSAEQQSMLGLGQTEVVNGGQQVTLEAPLSDQPLVQGEGRNGFTITESSYNQSQFSTVQQLQDSSTLESQALSSSYHPPNLLHVPSAEVTNGLLQQSSQNELQLTETQDYQDSSEDNTKRAYRCNWCNKGFKKSSHLKQHVRSHTGEKPYRCHLCGRAFVSAGVLKSHLNTHTGVKPFKCNVCDASFTTNGSLNRHMIIHIKSFKCSICDESFRTSLLCKKHMKKEHAVEEQSKDAEIPFDCFEDDEDGEQKLSKRRGLEIITFTEEQAAELAKDPGEEASVSERILAQSAAERDRISEIKDKAVELETEPKFANCCSYCPKSFKKPSDLVRHIRIHTGERPYKCEECGKSFTVKSTLDCHVKTHTGQKLFSCHMCNTSFSTKGSLKVHMRLHTGSKPFKCPFCELRFRTSGHRKTHIQCHFRPNSDSRKSKRSASSAEALQSVGLLQTPNSDPSIYLPANQVLTGQFDQNLLQPGLVGQAILPASMSAAGDLTVSLPDGLTTLDGIHLQLTPANLVCPNVQISGIDTSNINNITLQIDHALLQQTLQQGSLLSHPLSVDTGLVSHSGSQLMSTTDPSVSTNVVIHPLTSLALQPSTITPAQVTMAGLSEQDTPSVVRSQDLSHVMSSSGLVAGGSNGQEITLTINNSSLTQALAQVQAQASAAVKSQINLTQLSFFDLSVTSLPPSTTLSHTAASQSLVMSPGGVASDGSVTLTLADAQGMLDGVTLNLNAQGQTFPAVLNDPGLPGQSASSGQQVILVSHHSQSANGASDNGYNVSVFVLCDTQTEGDNRNQCYYCNQVCQNANTLRRHCRQAHGKDRCHVCSLCNKAFKRATHLKEHERVHQPGPSPSSQKPRVFNCSSCVKAFAKRSQLERHNRTHTGERPFKCSQCDKAFNQKSALQVHMVKHTGKKPFKCEVCSIRFTQKSNMKHHMKRSHGYGEQLTGITLVTPELDLEVVPESSGDWQNVFP</sequence>
<dbReference type="FunFam" id="3.30.160.60:FF:002262">
    <property type="entry name" value="Zinc finger protein 236"/>
    <property type="match status" value="1"/>
</dbReference>
<protein>
    <submittedName>
        <fullName evidence="15">Zinc finger protein 236</fullName>
    </submittedName>
</protein>
<reference evidence="15" key="1">
    <citation type="submission" date="2025-08" db="UniProtKB">
        <authorList>
            <consortium name="Ensembl"/>
        </authorList>
    </citation>
    <scope>IDENTIFICATION</scope>
</reference>
<comment type="subcellular location">
    <subcellularLocation>
        <location evidence="2">Nucleus</location>
    </subcellularLocation>
</comment>
<dbReference type="SUPFAM" id="SSF57667">
    <property type="entry name" value="beta-beta-alpha zinc fingers"/>
    <property type="match status" value="16"/>
</dbReference>